<dbReference type="Proteomes" id="UP000001593">
    <property type="component" value="Unassembled WGS sequence"/>
</dbReference>
<dbReference type="PhylomeDB" id="A7T1Z3"/>
<gene>
    <name evidence="1" type="ORF">NEMVEDRAFT_v1g221122</name>
</gene>
<evidence type="ECO:0000313" key="1">
    <source>
        <dbReference type="EMBL" id="EDO30026.1"/>
    </source>
</evidence>
<proteinExistence type="predicted"/>
<dbReference type="InterPro" id="IPR004245">
    <property type="entry name" value="DUF229"/>
</dbReference>
<dbReference type="STRING" id="45351.A7T1Z3"/>
<evidence type="ECO:0000313" key="2">
    <source>
        <dbReference type="Proteomes" id="UP000001593"/>
    </source>
</evidence>
<organism evidence="1 2">
    <name type="scientific">Nematostella vectensis</name>
    <name type="common">Starlet sea anemone</name>
    <dbReference type="NCBI Taxonomy" id="45351"/>
    <lineage>
        <taxon>Eukaryota</taxon>
        <taxon>Metazoa</taxon>
        <taxon>Cnidaria</taxon>
        <taxon>Anthozoa</taxon>
        <taxon>Hexacorallia</taxon>
        <taxon>Actiniaria</taxon>
        <taxon>Edwardsiidae</taxon>
        <taxon>Nematostella</taxon>
    </lineage>
</organism>
<dbReference type="InParanoid" id="A7T1Z3"/>
<protein>
    <submittedName>
        <fullName evidence="1">Uncharacterized protein</fullName>
    </submittedName>
</protein>
<accession>A7T1Z3</accession>
<dbReference type="Pfam" id="PF02995">
    <property type="entry name" value="DUF229"/>
    <property type="match status" value="1"/>
</dbReference>
<dbReference type="EMBL" id="DS470173">
    <property type="protein sequence ID" value="EDO30026.1"/>
    <property type="molecule type" value="Genomic_DNA"/>
</dbReference>
<sequence length="267" mass="30938">MEKDFFLDETIVIIFGDHGHRFGPFRKTLQGKLEERLPHMSITFPKSFPLKYPHLYENIKRNSNYLTTPFDMYATLQHILTYPFPPAGIKTGQSLFQPIEPLNRTCKSAGVEDHWCTCLDFEKVSTKSELVKSIAIFAVGHINKLLDFDARVKRLCRKLTLGEIKVALREMPNEKLQKFKMSYQDHHCDSCGAMFGEKAKDTMYRDALYQIHFVTFPNNGFYEASVKLEEGKPLKVVGDISRVDRFGTQPDCIKDTYVHLIKYCYCK</sequence>
<dbReference type="HOGENOM" id="CLU_018076_0_0_1"/>
<reference evidence="1 2" key="1">
    <citation type="journal article" date="2007" name="Science">
        <title>Sea anemone genome reveals ancestral eumetazoan gene repertoire and genomic organization.</title>
        <authorList>
            <person name="Putnam N.H."/>
            <person name="Srivastava M."/>
            <person name="Hellsten U."/>
            <person name="Dirks B."/>
            <person name="Chapman J."/>
            <person name="Salamov A."/>
            <person name="Terry A."/>
            <person name="Shapiro H."/>
            <person name="Lindquist E."/>
            <person name="Kapitonov V.V."/>
            <person name="Jurka J."/>
            <person name="Genikhovich G."/>
            <person name="Grigoriev I.V."/>
            <person name="Lucas S.M."/>
            <person name="Steele R.E."/>
            <person name="Finnerty J.R."/>
            <person name="Technau U."/>
            <person name="Martindale M.Q."/>
            <person name="Rokhsar D.S."/>
        </authorList>
    </citation>
    <scope>NUCLEOTIDE SEQUENCE [LARGE SCALE GENOMIC DNA]</scope>
    <source>
        <strain evidence="2">CH2 X CH6</strain>
    </source>
</reference>
<dbReference type="SUPFAM" id="SSF53649">
    <property type="entry name" value="Alkaline phosphatase-like"/>
    <property type="match status" value="1"/>
</dbReference>
<dbReference type="KEGG" id="nve:5500723"/>
<dbReference type="AlphaFoldDB" id="A7T1Z3"/>
<keyword evidence="2" id="KW-1185">Reference proteome</keyword>
<name>A7T1Z3_NEMVE</name>
<dbReference type="InterPro" id="IPR017850">
    <property type="entry name" value="Alkaline_phosphatase_core_sf"/>
</dbReference>
<dbReference type="PANTHER" id="PTHR10974:SF1">
    <property type="entry name" value="FI08016P-RELATED"/>
    <property type="match status" value="1"/>
</dbReference>
<dbReference type="PANTHER" id="PTHR10974">
    <property type="entry name" value="FI08016P-RELATED"/>
    <property type="match status" value="1"/>
</dbReference>